<keyword evidence="3" id="KW-1185">Reference proteome</keyword>
<dbReference type="Gene3D" id="3.40.250.10">
    <property type="entry name" value="Rhodanese-like domain"/>
    <property type="match status" value="1"/>
</dbReference>
<dbReference type="InterPro" id="IPR036873">
    <property type="entry name" value="Rhodanese-like_dom_sf"/>
</dbReference>
<dbReference type="GO" id="GO:0016740">
    <property type="term" value="F:transferase activity"/>
    <property type="evidence" value="ECO:0007669"/>
    <property type="project" value="UniProtKB-KW"/>
</dbReference>
<dbReference type="PANTHER" id="PTHR43031">
    <property type="entry name" value="FAD-DEPENDENT OXIDOREDUCTASE"/>
    <property type="match status" value="1"/>
</dbReference>
<dbReference type="EMBL" id="PGEZ01000001">
    <property type="protein sequence ID" value="PJJ57563.1"/>
    <property type="molecule type" value="Genomic_DNA"/>
</dbReference>
<comment type="caution">
    <text evidence="2">The sequence shown here is derived from an EMBL/GenBank/DDBJ whole genome shotgun (WGS) entry which is preliminary data.</text>
</comment>
<proteinExistence type="predicted"/>
<dbReference type="PANTHER" id="PTHR43031:SF1">
    <property type="entry name" value="PYRIDINE NUCLEOTIDE-DISULPHIDE OXIDOREDUCTASE"/>
    <property type="match status" value="1"/>
</dbReference>
<sequence>MSVPTVTVDGVPDPLPADLVVLDVREPDEWSTGHIAGAVHIPLGTLPGRVAEVSGNAQVLVYCHLGGRSAQATAYLQRNGVDAVNLAGGVDAWTAAGRDLVRPQA</sequence>
<dbReference type="Proteomes" id="UP000230842">
    <property type="component" value="Unassembled WGS sequence"/>
</dbReference>
<dbReference type="SUPFAM" id="SSF52821">
    <property type="entry name" value="Rhodanese/Cell cycle control phosphatase"/>
    <property type="match status" value="1"/>
</dbReference>
<evidence type="ECO:0000259" key="1">
    <source>
        <dbReference type="PROSITE" id="PS50206"/>
    </source>
</evidence>
<dbReference type="InterPro" id="IPR001763">
    <property type="entry name" value="Rhodanese-like_dom"/>
</dbReference>
<protein>
    <submittedName>
        <fullName evidence="2">Rhodanese-related sulfurtransferase</fullName>
    </submittedName>
</protein>
<dbReference type="AlphaFoldDB" id="A0A2M9BHZ4"/>
<gene>
    <name evidence="2" type="ORF">CLV56_1798</name>
</gene>
<dbReference type="CDD" id="cd00158">
    <property type="entry name" value="RHOD"/>
    <property type="match status" value="1"/>
</dbReference>
<evidence type="ECO:0000313" key="2">
    <source>
        <dbReference type="EMBL" id="PJJ57563.1"/>
    </source>
</evidence>
<dbReference type="SMART" id="SM00450">
    <property type="entry name" value="RHOD"/>
    <property type="match status" value="1"/>
</dbReference>
<dbReference type="InterPro" id="IPR050229">
    <property type="entry name" value="GlpE_sulfurtransferase"/>
</dbReference>
<dbReference type="Pfam" id="PF00581">
    <property type="entry name" value="Rhodanese"/>
    <property type="match status" value="1"/>
</dbReference>
<name>A0A2M9BHZ4_9ACTN</name>
<dbReference type="PROSITE" id="PS50206">
    <property type="entry name" value="RHODANESE_3"/>
    <property type="match status" value="1"/>
</dbReference>
<organism evidence="2 3">
    <name type="scientific">Mumia flava</name>
    <dbReference type="NCBI Taxonomy" id="1348852"/>
    <lineage>
        <taxon>Bacteria</taxon>
        <taxon>Bacillati</taxon>
        <taxon>Actinomycetota</taxon>
        <taxon>Actinomycetes</taxon>
        <taxon>Propionibacteriales</taxon>
        <taxon>Nocardioidaceae</taxon>
        <taxon>Mumia</taxon>
    </lineage>
</organism>
<feature type="domain" description="Rhodanese" evidence="1">
    <location>
        <begin position="15"/>
        <end position="102"/>
    </location>
</feature>
<accession>A0A2M9BHZ4</accession>
<keyword evidence="2" id="KW-0808">Transferase</keyword>
<evidence type="ECO:0000313" key="3">
    <source>
        <dbReference type="Proteomes" id="UP000230842"/>
    </source>
</evidence>
<reference evidence="2 3" key="1">
    <citation type="submission" date="2017-11" db="EMBL/GenBank/DDBJ databases">
        <title>Genomic Encyclopedia of Archaeal and Bacterial Type Strains, Phase II (KMG-II): From Individual Species to Whole Genera.</title>
        <authorList>
            <person name="Goeker M."/>
        </authorList>
    </citation>
    <scope>NUCLEOTIDE SEQUENCE [LARGE SCALE GENOMIC DNA]</scope>
    <source>
        <strain evidence="2 3">DSM 27763</strain>
    </source>
</reference>